<feature type="transmembrane region" description="Helical" evidence="2">
    <location>
        <begin position="146"/>
        <end position="170"/>
    </location>
</feature>
<proteinExistence type="predicted"/>
<dbReference type="RefSeq" id="WP_149230051.1">
    <property type="nucleotide sequence ID" value="NZ_JALJXJ010000002.1"/>
</dbReference>
<comment type="caution">
    <text evidence="3">The sequence shown here is derived from an EMBL/GenBank/DDBJ whole genome shotgun (WGS) entry which is preliminary data.</text>
</comment>
<evidence type="ECO:0000313" key="3">
    <source>
        <dbReference type="EMBL" id="KAA0598481.1"/>
    </source>
</evidence>
<reference evidence="3 4" key="1">
    <citation type="submission" date="2019-08" db="EMBL/GenBank/DDBJ databases">
        <authorList>
            <person name="Grouzdev D."/>
            <person name="Tikhonova E."/>
            <person name="Kravchenko I."/>
        </authorList>
    </citation>
    <scope>NUCLEOTIDE SEQUENCE [LARGE SCALE GENOMIC DNA]</scope>
    <source>
        <strain evidence="3 4">59b</strain>
    </source>
</reference>
<keyword evidence="4" id="KW-1185">Reference proteome</keyword>
<keyword evidence="2" id="KW-0812">Transmembrane</keyword>
<feature type="transmembrane region" description="Helical" evidence="2">
    <location>
        <begin position="223"/>
        <end position="241"/>
    </location>
</feature>
<gene>
    <name evidence="3" type="ORF">FZ942_05215</name>
</gene>
<accession>A0A5A9GVH7</accession>
<keyword evidence="2" id="KW-0472">Membrane</keyword>
<protein>
    <submittedName>
        <fullName evidence="3">Uncharacterized protein</fullName>
    </submittedName>
</protein>
<keyword evidence="2" id="KW-1133">Transmembrane helix</keyword>
<dbReference type="EMBL" id="VTTN01000001">
    <property type="protein sequence ID" value="KAA0598481.1"/>
    <property type="molecule type" value="Genomic_DNA"/>
</dbReference>
<sequence length="468" mass="52790">MFDHAIRVIGELRVLSALGLLGLSFILPLTIFIGRSNIKNVRQKIIADLESVFRIEGQDHDQLIPSFEFAAYKYRALPQGPDNTQRSEWRAYFFPVLVFIMVSFSGFLTSSGMLLGKDRLDHFQPLFSGMTLYGVDNVTRIDMVHYQLQTVAVLSFSFFGAYVWSIDYLIRRISNYDLSPISFLRVTGHIILACITAVTLHHGYMDMAQMVPEQAVGDRVPELLVAFLVGFFPKLGLQTLLSRVPQLQIRRIDPRAQSFIREYPIDMILGIDGAIKFRLAEFEIEDVQNLATANPILLFVETPYGIYETMDWVAQAQLLLALDLDQIEALRVINIRTIFDVERFMSRPESRPRLAQALNCPKTDGKGNVLLADRGITMDNLESVVLAIGEDLHVQRLRQIWRNIELKLSLDLPQVLRDRAMLKSGRSPLRPVPVNDAVVEDGPRDDAGSGEEPATPAPVTVRLPVPAE</sequence>
<dbReference type="AlphaFoldDB" id="A0A5A9GVH7"/>
<dbReference type="Proteomes" id="UP000324927">
    <property type="component" value="Unassembled WGS sequence"/>
</dbReference>
<feature type="transmembrane region" description="Helical" evidence="2">
    <location>
        <begin position="12"/>
        <end position="34"/>
    </location>
</feature>
<organism evidence="3 4">
    <name type="scientific">Azospirillum lipoferum</name>
    <dbReference type="NCBI Taxonomy" id="193"/>
    <lineage>
        <taxon>Bacteria</taxon>
        <taxon>Pseudomonadati</taxon>
        <taxon>Pseudomonadota</taxon>
        <taxon>Alphaproteobacteria</taxon>
        <taxon>Rhodospirillales</taxon>
        <taxon>Azospirillaceae</taxon>
        <taxon>Azospirillum</taxon>
    </lineage>
</organism>
<evidence type="ECO:0000313" key="4">
    <source>
        <dbReference type="Proteomes" id="UP000324927"/>
    </source>
</evidence>
<feature type="transmembrane region" description="Helical" evidence="2">
    <location>
        <begin position="92"/>
        <end position="115"/>
    </location>
</feature>
<evidence type="ECO:0000256" key="1">
    <source>
        <dbReference type="SAM" id="MobiDB-lite"/>
    </source>
</evidence>
<name>A0A5A9GVH7_AZOLI</name>
<dbReference type="OrthoDB" id="7296456at2"/>
<evidence type="ECO:0000256" key="2">
    <source>
        <dbReference type="SAM" id="Phobius"/>
    </source>
</evidence>
<feature type="transmembrane region" description="Helical" evidence="2">
    <location>
        <begin position="182"/>
        <end position="203"/>
    </location>
</feature>
<feature type="region of interest" description="Disordered" evidence="1">
    <location>
        <begin position="426"/>
        <end position="468"/>
    </location>
</feature>